<evidence type="ECO:0000313" key="2">
    <source>
        <dbReference type="WBParaSite" id="jg19417"/>
    </source>
</evidence>
<organism evidence="1 2">
    <name type="scientific">Ditylenchus dipsaci</name>
    <dbReference type="NCBI Taxonomy" id="166011"/>
    <lineage>
        <taxon>Eukaryota</taxon>
        <taxon>Metazoa</taxon>
        <taxon>Ecdysozoa</taxon>
        <taxon>Nematoda</taxon>
        <taxon>Chromadorea</taxon>
        <taxon>Rhabditida</taxon>
        <taxon>Tylenchina</taxon>
        <taxon>Tylenchomorpha</taxon>
        <taxon>Sphaerularioidea</taxon>
        <taxon>Anguinidae</taxon>
        <taxon>Anguininae</taxon>
        <taxon>Ditylenchus</taxon>
    </lineage>
</organism>
<sequence length="161" mass="18059">MVYVLCLYSVIFHQKAALQANVGHLPDLHQCEHSGVFLLFFWTTILIHGEDELIRNEDQLLLSLSLNTTGEHPKSHAAIRAAHELKAANHIIRNQRSLIDGKTVLVPITLKQVRGKITNPNDEEEDEIDSTSIGVQTSGGMWAQVVILEGAICSRYHFPHY</sequence>
<accession>A0A915DGZ0</accession>
<name>A0A915DGZ0_9BILA</name>
<reference evidence="2" key="1">
    <citation type="submission" date="2022-11" db="UniProtKB">
        <authorList>
            <consortium name="WormBaseParasite"/>
        </authorList>
    </citation>
    <scope>IDENTIFICATION</scope>
</reference>
<dbReference type="WBParaSite" id="jg19417">
    <property type="protein sequence ID" value="jg19417"/>
    <property type="gene ID" value="jg19417"/>
</dbReference>
<evidence type="ECO:0000313" key="1">
    <source>
        <dbReference type="Proteomes" id="UP000887574"/>
    </source>
</evidence>
<dbReference type="AlphaFoldDB" id="A0A915DGZ0"/>
<proteinExistence type="predicted"/>
<protein>
    <submittedName>
        <fullName evidence="2">Uncharacterized protein</fullName>
    </submittedName>
</protein>
<keyword evidence="1" id="KW-1185">Reference proteome</keyword>
<dbReference type="Proteomes" id="UP000887574">
    <property type="component" value="Unplaced"/>
</dbReference>